<evidence type="ECO:0000256" key="3">
    <source>
        <dbReference type="ARBA" id="ARBA00022448"/>
    </source>
</evidence>
<feature type="transmembrane region" description="Helical" evidence="15">
    <location>
        <begin position="21"/>
        <end position="41"/>
    </location>
</feature>
<dbReference type="InterPro" id="IPR051174">
    <property type="entry name" value="Cytochrome_c-type_ET"/>
</dbReference>
<dbReference type="GO" id="GO:0020037">
    <property type="term" value="F:heme binding"/>
    <property type="evidence" value="ECO:0007669"/>
    <property type="project" value="InterPro"/>
</dbReference>
<keyword evidence="10 12" id="KW-0408">Iron</keyword>
<dbReference type="InterPro" id="IPR024717">
    <property type="entry name" value="NapC/NirT/NrfH"/>
</dbReference>
<dbReference type="InterPro" id="IPR005126">
    <property type="entry name" value="NapC/NirT_cyt_c_N"/>
</dbReference>
<evidence type="ECO:0000256" key="8">
    <source>
        <dbReference type="ARBA" id="ARBA00022982"/>
    </source>
</evidence>
<organism evidence="17 18">
    <name type="scientific">Thioalkalivibrio nitratireducens (strain DSM 14787 / UNIQEM 213 / ALEN2)</name>
    <dbReference type="NCBI Taxonomy" id="1255043"/>
    <lineage>
        <taxon>Bacteria</taxon>
        <taxon>Pseudomonadati</taxon>
        <taxon>Pseudomonadota</taxon>
        <taxon>Gammaproteobacteria</taxon>
        <taxon>Chromatiales</taxon>
        <taxon>Ectothiorhodospiraceae</taxon>
        <taxon>Thioalkalivibrio</taxon>
    </lineage>
</organism>
<keyword evidence="11 15" id="KW-0472">Membrane</keyword>
<dbReference type="SUPFAM" id="SSF48695">
    <property type="entry name" value="Multiheme cytochromes"/>
    <property type="match status" value="1"/>
</dbReference>
<feature type="binding site" description="covalent" evidence="13">
    <location>
        <position position="60"/>
    </location>
    <ligand>
        <name>heme</name>
        <dbReference type="ChEBI" id="CHEBI:30413"/>
        <label>1</label>
    </ligand>
</feature>
<feature type="domain" description="NapC/NirT cytochrome c N-terminal" evidence="16">
    <location>
        <begin position="30"/>
        <end position="191"/>
    </location>
</feature>
<evidence type="ECO:0000256" key="1">
    <source>
        <dbReference type="ARBA" id="ARBA00004162"/>
    </source>
</evidence>
<dbReference type="GO" id="GO:0009061">
    <property type="term" value="P:anaerobic respiration"/>
    <property type="evidence" value="ECO:0007669"/>
    <property type="project" value="TreeGrafter"/>
</dbReference>
<name>L0DXB8_THIND</name>
<dbReference type="Pfam" id="PF03264">
    <property type="entry name" value="Cytochrom_NNT"/>
    <property type="match status" value="1"/>
</dbReference>
<reference evidence="17" key="1">
    <citation type="submission" date="2015-12" db="EMBL/GenBank/DDBJ databases">
        <authorList>
            <person name="Tikhonova T.V."/>
            <person name="Pavlov A.R."/>
            <person name="Beletsky A.V."/>
            <person name="Mardanov A.V."/>
            <person name="Sorokin D.Y."/>
            <person name="Ravin N.V."/>
            <person name="Popov V.O."/>
        </authorList>
    </citation>
    <scope>NUCLEOTIDE SEQUENCE</scope>
    <source>
        <strain evidence="17">DSM 14787</strain>
    </source>
</reference>
<dbReference type="STRING" id="1255043.TVNIR_2033"/>
<evidence type="ECO:0000256" key="15">
    <source>
        <dbReference type="SAM" id="Phobius"/>
    </source>
</evidence>
<evidence type="ECO:0000256" key="10">
    <source>
        <dbReference type="ARBA" id="ARBA00023004"/>
    </source>
</evidence>
<comment type="similarity">
    <text evidence="2">Belongs to the NapC/NirT/NrfH family.</text>
</comment>
<sequence>MPVQPKKTRRRGLWGWPRTRWLLGIPLGGFLAFLVGAATMVGSSVAIEATSTDAFCATACHSHEEFIYPEWKESVHYSNPSGMRAGCADCHIPKQYPDKLIVKTTAGIRDGYHEFVLRSISTRERFEARRGEMAERVWERMRANDSQACRNCHHVDSFSGQSARAERMHQRMETTDNTCIDCHEGVAHLHPADAARKYATND</sequence>
<dbReference type="PANTHER" id="PTHR30333">
    <property type="entry name" value="CYTOCHROME C-TYPE PROTEIN"/>
    <property type="match status" value="1"/>
</dbReference>
<dbReference type="eggNOG" id="COG3005">
    <property type="taxonomic scope" value="Bacteria"/>
</dbReference>
<dbReference type="GO" id="GO:0009055">
    <property type="term" value="F:electron transfer activity"/>
    <property type="evidence" value="ECO:0007669"/>
    <property type="project" value="TreeGrafter"/>
</dbReference>
<feature type="binding site" description="covalent" evidence="13">
    <location>
        <position position="179"/>
    </location>
    <ligand>
        <name>heme</name>
        <dbReference type="ChEBI" id="CHEBI:30413"/>
        <label>4</label>
    </ligand>
</feature>
<dbReference type="EMBL" id="CP003989">
    <property type="protein sequence ID" value="AGA33693.1"/>
    <property type="molecule type" value="Genomic_DNA"/>
</dbReference>
<evidence type="ECO:0000256" key="5">
    <source>
        <dbReference type="ARBA" id="ARBA00022617"/>
    </source>
</evidence>
<evidence type="ECO:0000256" key="6">
    <source>
        <dbReference type="ARBA" id="ARBA00022692"/>
    </source>
</evidence>
<keyword evidence="8 12" id="KW-0249">Electron transport</keyword>
<keyword evidence="9 15" id="KW-1133">Transmembrane helix</keyword>
<dbReference type="Proteomes" id="UP000010809">
    <property type="component" value="Chromosome"/>
</dbReference>
<dbReference type="KEGG" id="tni:TVNIR_2033"/>
<comment type="cofactor">
    <cofactor evidence="13">
        <name>heme</name>
        <dbReference type="ChEBI" id="CHEBI:30413"/>
    </cofactor>
    <text evidence="13">Binds 4 heme groups per subunit.</text>
</comment>
<evidence type="ECO:0000256" key="7">
    <source>
        <dbReference type="ARBA" id="ARBA00022723"/>
    </source>
</evidence>
<dbReference type="PATRIC" id="fig|1255043.3.peg.2055"/>
<accession>L0DXB8</accession>
<keyword evidence="5 12" id="KW-0349">Heme</keyword>
<evidence type="ECO:0000256" key="11">
    <source>
        <dbReference type="ARBA" id="ARBA00023136"/>
    </source>
</evidence>
<keyword evidence="18" id="KW-1185">Reference proteome</keyword>
<dbReference type="AlphaFoldDB" id="L0DXB8"/>
<keyword evidence="3 12" id="KW-0813">Transport</keyword>
<feature type="binding site" description="covalent" evidence="13">
    <location>
        <position position="87"/>
    </location>
    <ligand>
        <name>heme</name>
        <dbReference type="ChEBI" id="CHEBI:30413"/>
        <label>2</label>
    </ligand>
</feature>
<dbReference type="InterPro" id="IPR036280">
    <property type="entry name" value="Multihaem_cyt_sf"/>
</dbReference>
<feature type="binding site" description="covalent" evidence="13">
    <location>
        <position position="56"/>
    </location>
    <ligand>
        <name>heme</name>
        <dbReference type="ChEBI" id="CHEBI:30413"/>
        <label>1</label>
    </ligand>
</feature>
<feature type="binding site" evidence="13">
    <location>
        <position position="110"/>
    </location>
    <ligand>
        <name>a menaquinol</name>
        <dbReference type="ChEBI" id="CHEBI:18151"/>
    </ligand>
</feature>
<protein>
    <recommendedName>
        <fullName evidence="12">Cytochrome c-type protein</fullName>
    </recommendedName>
</protein>
<feature type="binding site" description="covalent" evidence="13">
    <location>
        <position position="182"/>
    </location>
    <ligand>
        <name>heme</name>
        <dbReference type="ChEBI" id="CHEBI:30413"/>
        <label>4</label>
    </ligand>
</feature>
<keyword evidence="7 12" id="KW-0479">Metal-binding</keyword>
<feature type="binding site" description="axial binding residue" evidence="14">
    <location>
        <position position="183"/>
    </location>
    <ligand>
        <name>heme</name>
        <dbReference type="ChEBI" id="CHEBI:30413"/>
        <label>4</label>
    </ligand>
    <ligandPart>
        <name>Fe</name>
        <dbReference type="ChEBI" id="CHEBI:18248"/>
    </ligandPart>
</feature>
<dbReference type="Gene3D" id="1.10.3820.10">
    <property type="entry name" value="Di-heme elbow motif domain"/>
    <property type="match status" value="1"/>
</dbReference>
<evidence type="ECO:0000256" key="12">
    <source>
        <dbReference type="PIRNR" id="PIRNR000013"/>
    </source>
</evidence>
<feature type="binding site" description="covalent" evidence="13">
    <location>
        <position position="149"/>
    </location>
    <ligand>
        <name>heme</name>
        <dbReference type="ChEBI" id="CHEBI:30413"/>
        <label>3</label>
    </ligand>
</feature>
<evidence type="ECO:0000256" key="9">
    <source>
        <dbReference type="ARBA" id="ARBA00022989"/>
    </source>
</evidence>
<feature type="binding site" description="covalent" evidence="13">
    <location>
        <position position="90"/>
    </location>
    <ligand>
        <name>heme</name>
        <dbReference type="ChEBI" id="CHEBI:30413"/>
        <label>2</label>
    </ligand>
</feature>
<dbReference type="OrthoDB" id="9782159at2"/>
<feature type="binding site" description="axial binding residue" evidence="14">
    <location>
        <position position="110"/>
    </location>
    <ligand>
        <name>heme</name>
        <dbReference type="ChEBI" id="CHEBI:30413"/>
        <label>1</label>
    </ligand>
    <ligandPart>
        <name>Fe</name>
        <dbReference type="ChEBI" id="CHEBI:18248"/>
    </ligandPart>
</feature>
<gene>
    <name evidence="17" type="primary">torY [H]</name>
    <name evidence="17" type="ordered locus">TVNIR_2033</name>
</gene>
<comment type="subcellular location">
    <subcellularLocation>
        <location evidence="1">Cell membrane</location>
        <topology evidence="1">Single-pass membrane protein</topology>
    </subcellularLocation>
</comment>
<evidence type="ECO:0000313" key="18">
    <source>
        <dbReference type="Proteomes" id="UP000010809"/>
    </source>
</evidence>
<comment type="PTM">
    <text evidence="12">Binds 4 heme groups per subunit.</text>
</comment>
<dbReference type="PIRSF" id="PIRSF000013">
    <property type="entry name" value="4_hem_cytochrm_NapC"/>
    <property type="match status" value="1"/>
</dbReference>
<dbReference type="RefSeq" id="WP_015258818.1">
    <property type="nucleotide sequence ID" value="NC_019902.2"/>
</dbReference>
<dbReference type="GO" id="GO:0019333">
    <property type="term" value="P:denitrification pathway"/>
    <property type="evidence" value="ECO:0007669"/>
    <property type="project" value="InterPro"/>
</dbReference>
<evidence type="ECO:0000259" key="16">
    <source>
        <dbReference type="Pfam" id="PF03264"/>
    </source>
</evidence>
<evidence type="ECO:0000256" key="2">
    <source>
        <dbReference type="ARBA" id="ARBA00007395"/>
    </source>
</evidence>
<feature type="binding site" description="axial binding residue" evidence="14">
    <location>
        <position position="91"/>
    </location>
    <ligand>
        <name>heme</name>
        <dbReference type="ChEBI" id="CHEBI:30413"/>
        <label>2</label>
    </ligand>
    <ligandPart>
        <name>Fe</name>
        <dbReference type="ChEBI" id="CHEBI:18248"/>
    </ligandPart>
</feature>
<keyword evidence="6 15" id="KW-0812">Transmembrane</keyword>
<feature type="binding site" description="covalent" evidence="13">
    <location>
        <position position="152"/>
    </location>
    <ligand>
        <name>heme</name>
        <dbReference type="ChEBI" id="CHEBI:30413"/>
        <label>3</label>
    </ligand>
</feature>
<dbReference type="GO" id="GO:0005886">
    <property type="term" value="C:plasma membrane"/>
    <property type="evidence" value="ECO:0007669"/>
    <property type="project" value="UniProtKB-SubCell"/>
</dbReference>
<feature type="binding site" description="axial binding residue" evidence="14">
    <location>
        <position position="188"/>
    </location>
    <ligand>
        <name>heme</name>
        <dbReference type="ChEBI" id="CHEBI:30413"/>
        <label>2</label>
    </ligand>
    <ligandPart>
        <name>Fe</name>
        <dbReference type="ChEBI" id="CHEBI:18248"/>
    </ligandPart>
</feature>
<keyword evidence="4" id="KW-1003">Cell membrane</keyword>
<evidence type="ECO:0000313" key="17">
    <source>
        <dbReference type="EMBL" id="AGA33693.1"/>
    </source>
</evidence>
<proteinExistence type="inferred from homology"/>
<dbReference type="GO" id="GO:0046872">
    <property type="term" value="F:metal ion binding"/>
    <property type="evidence" value="ECO:0007669"/>
    <property type="project" value="UniProtKB-KW"/>
</dbReference>
<dbReference type="PANTHER" id="PTHR30333:SF3">
    <property type="entry name" value="CYTOCHROME C-TYPE PROTEIN TORY"/>
    <property type="match status" value="1"/>
</dbReference>
<evidence type="ECO:0000256" key="4">
    <source>
        <dbReference type="ARBA" id="ARBA00022475"/>
    </source>
</evidence>
<evidence type="ECO:0000256" key="13">
    <source>
        <dbReference type="PIRSR" id="PIRSR000013-1"/>
    </source>
</evidence>
<dbReference type="HOGENOM" id="CLU_096753_2_0_6"/>
<dbReference type="InterPro" id="IPR038266">
    <property type="entry name" value="NapC/NirT_cytc_sf"/>
</dbReference>
<evidence type="ECO:0000256" key="14">
    <source>
        <dbReference type="PIRSR" id="PIRSR000013-2"/>
    </source>
</evidence>
<feature type="binding site" evidence="13">
    <location>
        <position position="103"/>
    </location>
    <ligand>
        <name>a menaquinol</name>
        <dbReference type="ChEBI" id="CHEBI:18151"/>
    </ligand>
</feature>
<feature type="binding site" description="axial binding residue" evidence="14">
    <location>
        <position position="153"/>
    </location>
    <ligand>
        <name>heme</name>
        <dbReference type="ChEBI" id="CHEBI:30413"/>
        <label>3</label>
    </ligand>
    <ligandPart>
        <name>Fe</name>
        <dbReference type="ChEBI" id="CHEBI:18248"/>
    </ligandPart>
</feature>